<dbReference type="GO" id="GO:0016459">
    <property type="term" value="C:myosin complex"/>
    <property type="evidence" value="ECO:0007669"/>
    <property type="project" value="InterPro"/>
</dbReference>
<evidence type="ECO:0000256" key="2">
    <source>
        <dbReference type="SAM" id="Coils"/>
    </source>
</evidence>
<feature type="coiled-coil region" evidence="2">
    <location>
        <begin position="48"/>
        <end position="184"/>
    </location>
</feature>
<dbReference type="EMBL" id="UYRV01027260">
    <property type="protein sequence ID" value="VDK80698.1"/>
    <property type="molecule type" value="Genomic_DNA"/>
</dbReference>
<feature type="non-terminal residue" evidence="4">
    <location>
        <position position="1"/>
    </location>
</feature>
<dbReference type="InterPro" id="IPR002928">
    <property type="entry name" value="Myosin_tail"/>
</dbReference>
<keyword evidence="1 2" id="KW-0175">Coiled coil</keyword>
<evidence type="ECO:0000256" key="1">
    <source>
        <dbReference type="ARBA" id="ARBA00023054"/>
    </source>
</evidence>
<name>A0A3P6UN44_CYLGO</name>
<sequence>ERSQLQSQLNQVQLELDSVRTALDEESIARSDAEHKLNLANTEITQWKSKFDAEVALHQEEVEDLRKKMLQKQAEYEEQIEIMLQKISQLEKAKSRLQSEVEVLIVDLEKAQNTIAILERAKEQLEKQCAELKVRIDELNVELEAAQRELRAANAELQKMKHLYEKAVEQKEALARENKKLHGKFFLKGLR</sequence>
<feature type="domain" description="Myosin tail" evidence="3">
    <location>
        <begin position="4"/>
        <end position="183"/>
    </location>
</feature>
<dbReference type="OrthoDB" id="2018427at2759"/>
<dbReference type="Proteomes" id="UP000271889">
    <property type="component" value="Unassembled WGS sequence"/>
</dbReference>
<evidence type="ECO:0000313" key="4">
    <source>
        <dbReference type="EMBL" id="VDK80698.1"/>
    </source>
</evidence>
<dbReference type="Pfam" id="PF01576">
    <property type="entry name" value="Myosin_tail_1"/>
    <property type="match status" value="1"/>
</dbReference>
<organism evidence="4 5">
    <name type="scientific">Cylicostephanus goldi</name>
    <name type="common">Nematode worm</name>
    <dbReference type="NCBI Taxonomy" id="71465"/>
    <lineage>
        <taxon>Eukaryota</taxon>
        <taxon>Metazoa</taxon>
        <taxon>Ecdysozoa</taxon>
        <taxon>Nematoda</taxon>
        <taxon>Chromadorea</taxon>
        <taxon>Rhabditida</taxon>
        <taxon>Rhabditina</taxon>
        <taxon>Rhabditomorpha</taxon>
        <taxon>Strongyloidea</taxon>
        <taxon>Strongylidae</taxon>
        <taxon>Cylicostephanus</taxon>
    </lineage>
</organism>
<accession>A0A3P6UN44</accession>
<evidence type="ECO:0000313" key="5">
    <source>
        <dbReference type="Proteomes" id="UP000271889"/>
    </source>
</evidence>
<dbReference type="Gene3D" id="1.20.5.340">
    <property type="match status" value="1"/>
</dbReference>
<protein>
    <recommendedName>
        <fullName evidence="3">Myosin tail domain-containing protein</fullName>
    </recommendedName>
</protein>
<gene>
    <name evidence="4" type="ORF">CGOC_LOCUS7745</name>
</gene>
<proteinExistence type="predicted"/>
<evidence type="ECO:0000259" key="3">
    <source>
        <dbReference type="Pfam" id="PF01576"/>
    </source>
</evidence>
<keyword evidence="5" id="KW-1185">Reference proteome</keyword>
<reference evidence="4 5" key="1">
    <citation type="submission" date="2018-11" db="EMBL/GenBank/DDBJ databases">
        <authorList>
            <consortium name="Pathogen Informatics"/>
        </authorList>
    </citation>
    <scope>NUCLEOTIDE SEQUENCE [LARGE SCALE GENOMIC DNA]</scope>
</reference>
<dbReference type="AlphaFoldDB" id="A0A3P6UN44"/>
<dbReference type="SUPFAM" id="SSF90257">
    <property type="entry name" value="Myosin rod fragments"/>
    <property type="match status" value="1"/>
</dbReference>